<name>A0ACC2P002_9HYME</name>
<evidence type="ECO:0000313" key="1">
    <source>
        <dbReference type="EMBL" id="KAJ8675777.1"/>
    </source>
</evidence>
<accession>A0ACC2P002</accession>
<dbReference type="Proteomes" id="UP001239111">
    <property type="component" value="Chromosome 2"/>
</dbReference>
<protein>
    <submittedName>
        <fullName evidence="1">Uncharacterized protein</fullName>
    </submittedName>
</protein>
<dbReference type="EMBL" id="CM056742">
    <property type="protein sequence ID" value="KAJ8675777.1"/>
    <property type="molecule type" value="Genomic_DNA"/>
</dbReference>
<reference evidence="1" key="1">
    <citation type="submission" date="2023-04" db="EMBL/GenBank/DDBJ databases">
        <title>A chromosome-level genome assembly of the parasitoid wasp Eretmocerus hayati.</title>
        <authorList>
            <person name="Zhong Y."/>
            <person name="Liu S."/>
            <person name="Liu Y."/>
        </authorList>
    </citation>
    <scope>NUCLEOTIDE SEQUENCE</scope>
    <source>
        <strain evidence="1">ZJU_SS_LIU_2023</strain>
    </source>
</reference>
<sequence>MAWSIALMLILSALSLDASIVTGPSELREPPPPHKTALMARYIVNEAEWTSIATISTREDIVGYPFVNLKSHSDGQKGQGNGVPYLYLTPMDFSGKDVETNANATLLMSLVQGSWCAQKNYDPMDPRCARIILTGKVKKISENDTEHEIAKEAIFGRHEWLAHMPPDHGFYFAKFDIETIAVIAKFGGAEYVPLKEYYAADQKALSAYAKRYR</sequence>
<organism evidence="1 2">
    <name type="scientific">Eretmocerus hayati</name>
    <dbReference type="NCBI Taxonomy" id="131215"/>
    <lineage>
        <taxon>Eukaryota</taxon>
        <taxon>Metazoa</taxon>
        <taxon>Ecdysozoa</taxon>
        <taxon>Arthropoda</taxon>
        <taxon>Hexapoda</taxon>
        <taxon>Insecta</taxon>
        <taxon>Pterygota</taxon>
        <taxon>Neoptera</taxon>
        <taxon>Endopterygota</taxon>
        <taxon>Hymenoptera</taxon>
        <taxon>Apocrita</taxon>
        <taxon>Proctotrupomorpha</taxon>
        <taxon>Chalcidoidea</taxon>
        <taxon>Aphelinidae</taxon>
        <taxon>Aphelininae</taxon>
        <taxon>Eretmocerus</taxon>
    </lineage>
</organism>
<keyword evidence="2" id="KW-1185">Reference proteome</keyword>
<evidence type="ECO:0000313" key="2">
    <source>
        <dbReference type="Proteomes" id="UP001239111"/>
    </source>
</evidence>
<gene>
    <name evidence="1" type="ORF">QAD02_011563</name>
</gene>
<proteinExistence type="predicted"/>
<comment type="caution">
    <text evidence="1">The sequence shown here is derived from an EMBL/GenBank/DDBJ whole genome shotgun (WGS) entry which is preliminary data.</text>
</comment>